<dbReference type="EMBL" id="CAWUON010000004">
    <property type="protein sequence ID" value="CAK7263820.1"/>
    <property type="molecule type" value="Genomic_DNA"/>
</dbReference>
<organism evidence="1 2">
    <name type="scientific">Sporothrix epigloea</name>
    <dbReference type="NCBI Taxonomy" id="1892477"/>
    <lineage>
        <taxon>Eukaryota</taxon>
        <taxon>Fungi</taxon>
        <taxon>Dikarya</taxon>
        <taxon>Ascomycota</taxon>
        <taxon>Pezizomycotina</taxon>
        <taxon>Sordariomycetes</taxon>
        <taxon>Sordariomycetidae</taxon>
        <taxon>Ophiostomatales</taxon>
        <taxon>Ophiostomataceae</taxon>
        <taxon>Sporothrix</taxon>
    </lineage>
</organism>
<comment type="caution">
    <text evidence="1">The sequence shown here is derived from an EMBL/GenBank/DDBJ whole genome shotgun (WGS) entry which is preliminary data.</text>
</comment>
<sequence>MGSQLPAGSRAVSYASLKAWIYDQEEYERRNGRPAPLTDDQLNALAVLVSPPPTASPAAPSTVSPTIPVTASLTTSLAGPQPAPVSVPRQATGFQPDTDFVSMLMRYVQAQKGGFFPPEYNVEQLSASNYGSPQWRTRCRLPRDAPDRWFPDVNEPRPQDSIFQNKKVSRQHAARCAIDWLIAEGRMSSSGEYIVPTNRSILPAQPIPGMAMGNTLATPARPLSGAPGTFLTTNIQATAAGNQSTLSVSSKTQPETSSALPPVYTVQSMAMWQGKSYANTGSWTTVVDSADNGIRAINNVASRSPTSIRNRTAISPLQDARDYECATKTQLLDSLCRKRKLGSPSYHLTPVSEDAQGIFDGHVEFTTLGTSEDSPALVLPEGVGKVCKIYTKKAAKEKLAESVLQYIASNMQGSVKA</sequence>
<protein>
    <recommendedName>
        <fullName evidence="3">DRBM domain-containing protein</fullName>
    </recommendedName>
</protein>
<name>A0ABP0D6K1_9PEZI</name>
<evidence type="ECO:0008006" key="3">
    <source>
        <dbReference type="Google" id="ProtNLM"/>
    </source>
</evidence>
<accession>A0ABP0D6K1</accession>
<evidence type="ECO:0000313" key="2">
    <source>
        <dbReference type="Proteomes" id="UP001642502"/>
    </source>
</evidence>
<evidence type="ECO:0000313" key="1">
    <source>
        <dbReference type="EMBL" id="CAK7263820.1"/>
    </source>
</evidence>
<dbReference type="Proteomes" id="UP001642502">
    <property type="component" value="Unassembled WGS sequence"/>
</dbReference>
<keyword evidence="2" id="KW-1185">Reference proteome</keyword>
<gene>
    <name evidence="1" type="ORF">SEPCBS119000_000693</name>
</gene>
<proteinExistence type="predicted"/>
<reference evidence="1 2" key="1">
    <citation type="submission" date="2024-01" db="EMBL/GenBank/DDBJ databases">
        <authorList>
            <person name="Allen C."/>
            <person name="Tagirdzhanova G."/>
        </authorList>
    </citation>
    <scope>NUCLEOTIDE SEQUENCE [LARGE SCALE GENOMIC DNA]</scope>
    <source>
        <strain evidence="1 2">CBS 119000</strain>
    </source>
</reference>